<keyword evidence="5" id="KW-0408">Iron</keyword>
<dbReference type="SMART" id="SM00471">
    <property type="entry name" value="HDc"/>
    <property type="match status" value="1"/>
</dbReference>
<keyword evidence="3" id="KW-0547">Nucleotide-binding</keyword>
<accession>A0ABY4PC77</accession>
<dbReference type="InterPro" id="IPR005249">
    <property type="entry name" value="YqeK"/>
</dbReference>
<evidence type="ECO:0000256" key="6">
    <source>
        <dbReference type="ARBA" id="ARBA00049417"/>
    </source>
</evidence>
<name>A0ABY4PC77_9LACO</name>
<protein>
    <recommendedName>
        <fullName evidence="1">bis(5'-nucleosyl)-tetraphosphatase (symmetrical)</fullName>
        <ecNumber evidence="1">3.6.1.41</ecNumber>
    </recommendedName>
</protein>
<evidence type="ECO:0000256" key="1">
    <source>
        <dbReference type="ARBA" id="ARBA00012506"/>
    </source>
</evidence>
<dbReference type="EMBL" id="CP093365">
    <property type="protein sequence ID" value="UQS83368.1"/>
    <property type="molecule type" value="Genomic_DNA"/>
</dbReference>
<dbReference type="Proteomes" id="UP000831947">
    <property type="component" value="Chromosome"/>
</dbReference>
<dbReference type="RefSeq" id="WP_249512594.1">
    <property type="nucleotide sequence ID" value="NZ_CP093365.1"/>
</dbReference>
<keyword evidence="9" id="KW-1185">Reference proteome</keyword>
<evidence type="ECO:0000256" key="3">
    <source>
        <dbReference type="ARBA" id="ARBA00022741"/>
    </source>
</evidence>
<organism evidence="8 9">
    <name type="scientific">Bombilactobacillus thymidiniphilus</name>
    <dbReference type="NCBI Taxonomy" id="2923363"/>
    <lineage>
        <taxon>Bacteria</taxon>
        <taxon>Bacillati</taxon>
        <taxon>Bacillota</taxon>
        <taxon>Bacilli</taxon>
        <taxon>Lactobacillales</taxon>
        <taxon>Lactobacillaceae</taxon>
        <taxon>Bombilactobacillus</taxon>
    </lineage>
</organism>
<keyword evidence="4 8" id="KW-0378">Hydrolase</keyword>
<dbReference type="PANTHER" id="PTHR35795">
    <property type="entry name" value="SLR1885 PROTEIN"/>
    <property type="match status" value="1"/>
</dbReference>
<dbReference type="SUPFAM" id="SSF109604">
    <property type="entry name" value="HD-domain/PDEase-like"/>
    <property type="match status" value="1"/>
</dbReference>
<dbReference type="Pfam" id="PF01966">
    <property type="entry name" value="HD"/>
    <property type="match status" value="1"/>
</dbReference>
<evidence type="ECO:0000256" key="2">
    <source>
        <dbReference type="ARBA" id="ARBA00022723"/>
    </source>
</evidence>
<evidence type="ECO:0000256" key="4">
    <source>
        <dbReference type="ARBA" id="ARBA00022801"/>
    </source>
</evidence>
<reference evidence="8 9" key="1">
    <citation type="journal article" date="2022" name="Int. J. Syst. Evol. Microbiol.">
        <title>Apilactobacillus apisilvae sp. nov., Nicolia spurrieriana gen. nov. sp. nov., Bombilactobacillus folatiphilus sp. nov. and Bombilactobacillus thymidiniphilus sp. nov., four new lactic acid bacterial isolates from stingless bees Tetragonula carbonaria and Austroplebeia australis.</title>
        <authorList>
            <person name="Oliphant S.A."/>
            <person name="Watson-Haigh N.S."/>
            <person name="Sumby K.M."/>
            <person name="Gardner J."/>
            <person name="Groom S."/>
            <person name="Jiranek V."/>
        </authorList>
    </citation>
    <scope>NUCLEOTIDE SEQUENCE [LARGE SCALE GENOMIC DNA]</scope>
    <source>
        <strain evidence="8 9">SG4_A1</strain>
    </source>
</reference>
<dbReference type="InterPro" id="IPR006674">
    <property type="entry name" value="HD_domain"/>
</dbReference>
<dbReference type="Gene3D" id="1.10.3210.10">
    <property type="entry name" value="Hypothetical protein af1432"/>
    <property type="match status" value="1"/>
</dbReference>
<evidence type="ECO:0000313" key="8">
    <source>
        <dbReference type="EMBL" id="UQS83368.1"/>
    </source>
</evidence>
<dbReference type="InterPro" id="IPR003607">
    <property type="entry name" value="HD/PDEase_dom"/>
</dbReference>
<dbReference type="GO" id="GO:0008803">
    <property type="term" value="F:bis(5'-nucleosyl)-tetraphosphatase (symmetrical) activity"/>
    <property type="evidence" value="ECO:0007669"/>
    <property type="project" value="UniProtKB-EC"/>
</dbReference>
<gene>
    <name evidence="8" type="primary">yqeK</name>
    <name evidence="8" type="ORF">MOO47_06220</name>
</gene>
<keyword evidence="2" id="KW-0479">Metal-binding</keyword>
<dbReference type="InterPro" id="IPR051094">
    <property type="entry name" value="Diverse_Catalytic_Enzymes"/>
</dbReference>
<dbReference type="CDD" id="cd00077">
    <property type="entry name" value="HDc"/>
    <property type="match status" value="1"/>
</dbReference>
<sequence length="192" mass="21982">MIVKNDYNLVQLQAKVQSQLSQYRFQHCLRTADKAVELAELNQGDVLKARVAGLVHDYAKERSDAEFISVIKQEHFDPDLLNYGNAIWHGVIGAYFIKHELGIYDEEILNAVRNHTTAAPQMTLLDKIVFMADYIEDGRDFMNVDEARQVTLADLDDGVRYQLTHTLELLLNKKTKIYPKTITSYNAWVAGH</sequence>
<proteinExistence type="predicted"/>
<dbReference type="PANTHER" id="PTHR35795:SF1">
    <property type="entry name" value="BIS(5'-NUCLEOSYL)-TETRAPHOSPHATASE, SYMMETRICAL"/>
    <property type="match status" value="1"/>
</dbReference>
<dbReference type="NCBIfam" id="TIGR00488">
    <property type="entry name" value="bis(5'-nucleosyl)-tetraphosphatase (symmetrical) YqeK"/>
    <property type="match status" value="1"/>
</dbReference>
<comment type="catalytic activity">
    <reaction evidence="6">
        <text>P(1),P(4)-bis(5'-adenosyl) tetraphosphate + H2O = 2 ADP + 2 H(+)</text>
        <dbReference type="Rhea" id="RHEA:24252"/>
        <dbReference type="ChEBI" id="CHEBI:15377"/>
        <dbReference type="ChEBI" id="CHEBI:15378"/>
        <dbReference type="ChEBI" id="CHEBI:58141"/>
        <dbReference type="ChEBI" id="CHEBI:456216"/>
        <dbReference type="EC" id="3.6.1.41"/>
    </reaction>
</comment>
<evidence type="ECO:0000256" key="5">
    <source>
        <dbReference type="ARBA" id="ARBA00023004"/>
    </source>
</evidence>
<feature type="domain" description="HD/PDEase" evidence="7">
    <location>
        <begin position="20"/>
        <end position="147"/>
    </location>
</feature>
<dbReference type="EC" id="3.6.1.41" evidence="1"/>
<evidence type="ECO:0000313" key="9">
    <source>
        <dbReference type="Proteomes" id="UP000831947"/>
    </source>
</evidence>
<evidence type="ECO:0000259" key="7">
    <source>
        <dbReference type="SMART" id="SM00471"/>
    </source>
</evidence>